<proteinExistence type="predicted"/>
<evidence type="ECO:0000313" key="3">
    <source>
        <dbReference type="Proteomes" id="UP001601992"/>
    </source>
</evidence>
<dbReference type="InterPro" id="IPR039422">
    <property type="entry name" value="MarR/SlyA-like"/>
</dbReference>
<dbReference type="Gene3D" id="1.10.10.10">
    <property type="entry name" value="Winged helix-like DNA-binding domain superfamily/Winged helix DNA-binding domain"/>
    <property type="match status" value="1"/>
</dbReference>
<dbReference type="EMBL" id="JBIAQY010000012">
    <property type="protein sequence ID" value="MFF3572129.1"/>
    <property type="molecule type" value="Genomic_DNA"/>
</dbReference>
<dbReference type="InterPro" id="IPR036388">
    <property type="entry name" value="WH-like_DNA-bd_sf"/>
</dbReference>
<keyword evidence="3" id="KW-1185">Reference proteome</keyword>
<dbReference type="PANTHER" id="PTHR33164:SF99">
    <property type="entry name" value="MARR FAMILY REGULATORY PROTEIN"/>
    <property type="match status" value="1"/>
</dbReference>
<name>A0ABW6S8W2_9NOCA</name>
<dbReference type="PANTHER" id="PTHR33164">
    <property type="entry name" value="TRANSCRIPTIONAL REGULATOR, MARR FAMILY"/>
    <property type="match status" value="1"/>
</dbReference>
<dbReference type="Pfam" id="PF12802">
    <property type="entry name" value="MarR_2"/>
    <property type="match status" value="1"/>
</dbReference>
<dbReference type="SMART" id="SM00347">
    <property type="entry name" value="HTH_MARR"/>
    <property type="match status" value="1"/>
</dbReference>
<dbReference type="InterPro" id="IPR036390">
    <property type="entry name" value="WH_DNA-bd_sf"/>
</dbReference>
<protein>
    <submittedName>
        <fullName evidence="2">MarR family winged helix-turn-helix transcriptional regulator</fullName>
    </submittedName>
</protein>
<comment type="caution">
    <text evidence="2">The sequence shown here is derived from an EMBL/GenBank/DDBJ whole genome shotgun (WGS) entry which is preliminary data.</text>
</comment>
<evidence type="ECO:0000259" key="1">
    <source>
        <dbReference type="PROSITE" id="PS50995"/>
    </source>
</evidence>
<dbReference type="Proteomes" id="UP001601992">
    <property type="component" value="Unassembled WGS sequence"/>
</dbReference>
<sequence>MEVSEPQWLEPEQARTWRAYIDASRLLQGAMERQLSRDSGIGFADFEILVALSEAPDRRLRMADVADRIMTTRGGVSRALARLVRAGWAERVDCEDDGRGVWAVLTAAGWEKLVDTAPGHVDTVRKHLFDAVTPDEVARLGDVLTRVVEHMDPAAAQRAAARHRA</sequence>
<dbReference type="SUPFAM" id="SSF46785">
    <property type="entry name" value="Winged helix' DNA-binding domain"/>
    <property type="match status" value="1"/>
</dbReference>
<evidence type="ECO:0000313" key="2">
    <source>
        <dbReference type="EMBL" id="MFF3572129.1"/>
    </source>
</evidence>
<gene>
    <name evidence="2" type="ORF">ACFYXQ_30550</name>
</gene>
<organism evidence="2 3">
    <name type="scientific">Nocardia jiangxiensis</name>
    <dbReference type="NCBI Taxonomy" id="282685"/>
    <lineage>
        <taxon>Bacteria</taxon>
        <taxon>Bacillati</taxon>
        <taxon>Actinomycetota</taxon>
        <taxon>Actinomycetes</taxon>
        <taxon>Mycobacteriales</taxon>
        <taxon>Nocardiaceae</taxon>
        <taxon>Nocardia</taxon>
    </lineage>
</organism>
<feature type="domain" description="HTH marR-type" evidence="1">
    <location>
        <begin position="13"/>
        <end position="149"/>
    </location>
</feature>
<dbReference type="InterPro" id="IPR000835">
    <property type="entry name" value="HTH_MarR-typ"/>
</dbReference>
<reference evidence="2 3" key="1">
    <citation type="submission" date="2024-10" db="EMBL/GenBank/DDBJ databases">
        <title>The Natural Products Discovery Center: Release of the First 8490 Sequenced Strains for Exploring Actinobacteria Biosynthetic Diversity.</title>
        <authorList>
            <person name="Kalkreuter E."/>
            <person name="Kautsar S.A."/>
            <person name="Yang D."/>
            <person name="Bader C.D."/>
            <person name="Teijaro C.N."/>
            <person name="Fluegel L."/>
            <person name="Davis C.M."/>
            <person name="Simpson J.R."/>
            <person name="Lauterbach L."/>
            <person name="Steele A.D."/>
            <person name="Gui C."/>
            <person name="Meng S."/>
            <person name="Li G."/>
            <person name="Viehrig K."/>
            <person name="Ye F."/>
            <person name="Su P."/>
            <person name="Kiefer A.F."/>
            <person name="Nichols A."/>
            <person name="Cepeda A.J."/>
            <person name="Yan W."/>
            <person name="Fan B."/>
            <person name="Jiang Y."/>
            <person name="Adhikari A."/>
            <person name="Zheng C.-J."/>
            <person name="Schuster L."/>
            <person name="Cowan T.M."/>
            <person name="Smanski M.J."/>
            <person name="Chevrette M.G."/>
            <person name="De Carvalho L.P.S."/>
            <person name="Shen B."/>
        </authorList>
    </citation>
    <scope>NUCLEOTIDE SEQUENCE [LARGE SCALE GENOMIC DNA]</scope>
    <source>
        <strain evidence="2 3">NPDC002593</strain>
    </source>
</reference>
<dbReference type="RefSeq" id="WP_040824779.1">
    <property type="nucleotide sequence ID" value="NZ_JBIAQY010000012.1"/>
</dbReference>
<accession>A0ABW6S8W2</accession>
<dbReference type="PROSITE" id="PS50995">
    <property type="entry name" value="HTH_MARR_2"/>
    <property type="match status" value="1"/>
</dbReference>